<gene>
    <name evidence="2" type="ORF">CQU01_27210</name>
</gene>
<dbReference type="Proteomes" id="UP000321491">
    <property type="component" value="Unassembled WGS sequence"/>
</dbReference>
<dbReference type="CDD" id="cd02947">
    <property type="entry name" value="TRX_family"/>
    <property type="match status" value="1"/>
</dbReference>
<dbReference type="Gene3D" id="3.40.30.10">
    <property type="entry name" value="Glutaredoxin"/>
    <property type="match status" value="1"/>
</dbReference>
<dbReference type="PANTHER" id="PTHR10438:SF468">
    <property type="entry name" value="THIOREDOXIN-1-RELATED"/>
    <property type="match status" value="1"/>
</dbReference>
<dbReference type="AlphaFoldDB" id="A0A511V3Z6"/>
<dbReference type="InterPro" id="IPR050620">
    <property type="entry name" value="Thioredoxin_H-type-like"/>
</dbReference>
<evidence type="ECO:0000313" key="3">
    <source>
        <dbReference type="Proteomes" id="UP000321491"/>
    </source>
</evidence>
<dbReference type="PROSITE" id="PS51352">
    <property type="entry name" value="THIOREDOXIN_2"/>
    <property type="match status" value="1"/>
</dbReference>
<organism evidence="2 3">
    <name type="scientific">Cerasibacillus quisquiliarum</name>
    <dbReference type="NCBI Taxonomy" id="227865"/>
    <lineage>
        <taxon>Bacteria</taxon>
        <taxon>Bacillati</taxon>
        <taxon>Bacillota</taxon>
        <taxon>Bacilli</taxon>
        <taxon>Bacillales</taxon>
        <taxon>Bacillaceae</taxon>
        <taxon>Cerasibacillus</taxon>
    </lineage>
</organism>
<name>A0A511V3Z6_9BACI</name>
<accession>A0A511V3Z6</accession>
<protein>
    <submittedName>
        <fullName evidence="2">Thiol reductase thioredoxin</fullName>
    </submittedName>
</protein>
<dbReference type="PANTHER" id="PTHR10438">
    <property type="entry name" value="THIOREDOXIN"/>
    <property type="match status" value="1"/>
</dbReference>
<comment type="caution">
    <text evidence="2">The sequence shown here is derived from an EMBL/GenBank/DDBJ whole genome shotgun (WGS) entry which is preliminary data.</text>
</comment>
<dbReference type="SUPFAM" id="SSF52833">
    <property type="entry name" value="Thioredoxin-like"/>
    <property type="match status" value="1"/>
</dbReference>
<keyword evidence="3" id="KW-1185">Reference proteome</keyword>
<reference evidence="2 3" key="1">
    <citation type="submission" date="2019-07" db="EMBL/GenBank/DDBJ databases">
        <title>Whole genome shotgun sequence of Cerasibacillus quisquiliarum NBRC 102429.</title>
        <authorList>
            <person name="Hosoyama A."/>
            <person name="Uohara A."/>
            <person name="Ohji S."/>
            <person name="Ichikawa N."/>
        </authorList>
    </citation>
    <scope>NUCLEOTIDE SEQUENCE [LARGE SCALE GENOMIC DNA]</scope>
    <source>
        <strain evidence="2 3">NBRC 102429</strain>
    </source>
</reference>
<sequence>METLKTKEQFYALINQEKMMFVFSADWCPDCRVIEPHYSDIMNIFPEYTFVLVDRDKFVDICQAYDVFGIPSFIAFHKGKEVGRFVSKNRKTKDEIIQFIQGLSL</sequence>
<evidence type="ECO:0000313" key="2">
    <source>
        <dbReference type="EMBL" id="GEN32483.1"/>
    </source>
</evidence>
<proteinExistence type="predicted"/>
<feature type="domain" description="Thioredoxin" evidence="1">
    <location>
        <begin position="1"/>
        <end position="105"/>
    </location>
</feature>
<dbReference type="RefSeq" id="WP_146938817.1">
    <property type="nucleotide sequence ID" value="NZ_BJXW01000046.1"/>
</dbReference>
<dbReference type="EMBL" id="BJXW01000046">
    <property type="protein sequence ID" value="GEN32483.1"/>
    <property type="molecule type" value="Genomic_DNA"/>
</dbReference>
<dbReference type="Pfam" id="PF00085">
    <property type="entry name" value="Thioredoxin"/>
    <property type="match status" value="1"/>
</dbReference>
<dbReference type="OrthoDB" id="7629852at2"/>
<dbReference type="InterPro" id="IPR036249">
    <property type="entry name" value="Thioredoxin-like_sf"/>
</dbReference>
<dbReference type="InterPro" id="IPR013766">
    <property type="entry name" value="Thioredoxin_domain"/>
</dbReference>
<evidence type="ECO:0000259" key="1">
    <source>
        <dbReference type="PROSITE" id="PS51352"/>
    </source>
</evidence>